<dbReference type="GeneID" id="28985300"/>
<feature type="compositionally biased region" description="Low complexity" evidence="1">
    <location>
        <begin position="1"/>
        <end position="18"/>
    </location>
</feature>
<protein>
    <submittedName>
        <fullName evidence="2">Uncharacterized protein</fullName>
    </submittedName>
</protein>
<feature type="compositionally biased region" description="Polar residues" evidence="1">
    <location>
        <begin position="311"/>
        <end position="323"/>
    </location>
</feature>
<feature type="region of interest" description="Disordered" evidence="1">
    <location>
        <begin position="1"/>
        <end position="283"/>
    </location>
</feature>
<feature type="compositionally biased region" description="Acidic residues" evidence="1">
    <location>
        <begin position="60"/>
        <end position="95"/>
    </location>
</feature>
<evidence type="ECO:0000313" key="2">
    <source>
        <dbReference type="EMBL" id="KLT38350.1"/>
    </source>
</evidence>
<sequence length="490" mass="53665">MTPDSPSVGGDSSSRESSLIQIASRASTADRLSRQQSRQRRRASILKGTHTHFESRDEKDDNDDSLEDEDEDEDEDEESDEEGDGTRIDEEEDQTEPWFLNRPPSRNRRFTSLTQEESTGEDGERSYMAARSLPSRLGSPRSDESFSRTEASPSASKRKRDTWSTIDLSSATGNMHGAAPPPCKRRVLDKASGNSPRHAYRHGRKRRRQGEYLTPRTPVADQNGFGRDSPSQDWDYYSRRQSPLPSHDGYEGPRPASSDAVTDDANAPGFSLAPPIPPRLSLGFDPALISESLHKFLKDAESASKQPPERSLNNAAPSTSQAQRPLPPQPEKPSLVFDPPKTQPDALHHKPPPLPKNTTRRISKSRAFEPPEHAQAAGVSAPRCALSTSISAAPTPGAPAASHYAADPPSPRLSVKEEMLSASTQTDSTANLHRHAARPSTSPSDGSSRKPCVHHVHSPCSVCTCATSNLIVSLLHWAHSAEWFSCECEK</sequence>
<feature type="compositionally biased region" description="Polar residues" evidence="1">
    <location>
        <begin position="163"/>
        <end position="173"/>
    </location>
</feature>
<gene>
    <name evidence="2" type="ORF">CC85DRAFT_289602</name>
</gene>
<proteinExistence type="predicted"/>
<feature type="compositionally biased region" description="Low complexity" evidence="1">
    <location>
        <begin position="387"/>
        <end position="402"/>
    </location>
</feature>
<organism evidence="2 3">
    <name type="scientific">Cutaneotrichosporon oleaginosum</name>
    <dbReference type="NCBI Taxonomy" id="879819"/>
    <lineage>
        <taxon>Eukaryota</taxon>
        <taxon>Fungi</taxon>
        <taxon>Dikarya</taxon>
        <taxon>Basidiomycota</taxon>
        <taxon>Agaricomycotina</taxon>
        <taxon>Tremellomycetes</taxon>
        <taxon>Trichosporonales</taxon>
        <taxon>Trichosporonaceae</taxon>
        <taxon>Cutaneotrichosporon</taxon>
    </lineage>
</organism>
<feature type="compositionally biased region" description="Polar residues" evidence="1">
    <location>
        <begin position="421"/>
        <end position="431"/>
    </location>
</feature>
<evidence type="ECO:0000313" key="3">
    <source>
        <dbReference type="Proteomes" id="UP000053611"/>
    </source>
</evidence>
<feature type="compositionally biased region" description="Low complexity" evidence="1">
    <location>
        <begin position="131"/>
        <end position="140"/>
    </location>
</feature>
<keyword evidence="3" id="KW-1185">Reference proteome</keyword>
<dbReference type="RefSeq" id="XP_018274841.1">
    <property type="nucleotide sequence ID" value="XM_018424697.1"/>
</dbReference>
<accession>A0A0J0XBC3</accession>
<feature type="region of interest" description="Disordered" evidence="1">
    <location>
        <begin position="299"/>
        <end position="450"/>
    </location>
</feature>
<dbReference type="EMBL" id="KQ087318">
    <property type="protein sequence ID" value="KLT38350.1"/>
    <property type="molecule type" value="Genomic_DNA"/>
</dbReference>
<name>A0A0J0XBC3_9TREE</name>
<feature type="compositionally biased region" description="Basic residues" evidence="1">
    <location>
        <begin position="198"/>
        <end position="208"/>
    </location>
</feature>
<dbReference type="Proteomes" id="UP000053611">
    <property type="component" value="Unassembled WGS sequence"/>
</dbReference>
<evidence type="ECO:0000256" key="1">
    <source>
        <dbReference type="SAM" id="MobiDB-lite"/>
    </source>
</evidence>
<reference evidence="2 3" key="1">
    <citation type="submission" date="2015-03" db="EMBL/GenBank/DDBJ databases">
        <title>Genomics and transcriptomics of the oil-accumulating basidiomycete yeast T. oleaginosus allow insights into substrate utilization and the diverse evolutionary trajectories of mating systems in fungi.</title>
        <authorList>
            <consortium name="DOE Joint Genome Institute"/>
            <person name="Kourist R."/>
            <person name="Kracht O."/>
            <person name="Bracharz F."/>
            <person name="Lipzen A."/>
            <person name="Nolan M."/>
            <person name="Ohm R."/>
            <person name="Grigoriev I."/>
            <person name="Sun S."/>
            <person name="Heitman J."/>
            <person name="Bruck T."/>
            <person name="Nowrousian M."/>
        </authorList>
    </citation>
    <scope>NUCLEOTIDE SEQUENCE [LARGE SCALE GENOMIC DNA]</scope>
    <source>
        <strain evidence="2 3">IBC0246</strain>
    </source>
</reference>
<dbReference type="AlphaFoldDB" id="A0A0J0XBC3"/>